<sequence length="60" mass="6776">MIIKSSSALRNDYSMISDLAHDEAEPIYITKNGEGDLPVWLTLRFLNPRNGNLRKSPKST</sequence>
<protein>
    <submittedName>
        <fullName evidence="2">Type II toxin-antitoxin system Phd/YefM family antitoxin</fullName>
    </submittedName>
</protein>
<evidence type="ECO:0000256" key="1">
    <source>
        <dbReference type="ARBA" id="ARBA00009981"/>
    </source>
</evidence>
<dbReference type="EMBL" id="VUMZ01000007">
    <property type="protein sequence ID" value="MST52343.1"/>
    <property type="molecule type" value="Genomic_DNA"/>
</dbReference>
<dbReference type="Proteomes" id="UP000474676">
    <property type="component" value="Unassembled WGS sequence"/>
</dbReference>
<comment type="similarity">
    <text evidence="1">Belongs to the phD/YefM antitoxin family.</text>
</comment>
<keyword evidence="3" id="KW-1185">Reference proteome</keyword>
<name>A0A6L5Y6Y0_9FIRM</name>
<evidence type="ECO:0000313" key="2">
    <source>
        <dbReference type="EMBL" id="MST52343.1"/>
    </source>
</evidence>
<dbReference type="InterPro" id="IPR036165">
    <property type="entry name" value="YefM-like_sf"/>
</dbReference>
<evidence type="ECO:0000313" key="3">
    <source>
        <dbReference type="Proteomes" id="UP000474676"/>
    </source>
</evidence>
<proteinExistence type="inferred from homology"/>
<gene>
    <name evidence="2" type="ORF">FYJ64_08485</name>
</gene>
<organism evidence="2 3">
    <name type="scientific">Hornefia butyriciproducens</name>
    <dbReference type="NCBI Taxonomy" id="2652293"/>
    <lineage>
        <taxon>Bacteria</taxon>
        <taxon>Bacillati</taxon>
        <taxon>Bacillota</taxon>
        <taxon>Clostridia</taxon>
        <taxon>Peptostreptococcales</taxon>
        <taxon>Anaerovoracaceae</taxon>
        <taxon>Hornefia</taxon>
    </lineage>
</organism>
<accession>A0A6L5Y6Y0</accession>
<comment type="caution">
    <text evidence="2">The sequence shown here is derived from an EMBL/GenBank/DDBJ whole genome shotgun (WGS) entry which is preliminary data.</text>
</comment>
<reference evidence="2 3" key="1">
    <citation type="submission" date="2019-08" db="EMBL/GenBank/DDBJ databases">
        <title>In-depth cultivation of the pig gut microbiome towards novel bacterial diversity and tailored functional studies.</title>
        <authorList>
            <person name="Wylensek D."/>
            <person name="Hitch T.C.A."/>
            <person name="Clavel T."/>
        </authorList>
    </citation>
    <scope>NUCLEOTIDE SEQUENCE [LARGE SCALE GENOMIC DNA]</scope>
    <source>
        <strain evidence="2 3">WCA-MUC-591-APC-3H</strain>
    </source>
</reference>
<dbReference type="AlphaFoldDB" id="A0A6L5Y6Y0"/>
<dbReference type="SUPFAM" id="SSF143120">
    <property type="entry name" value="YefM-like"/>
    <property type="match status" value="1"/>
</dbReference>